<dbReference type="InterPro" id="IPR000863">
    <property type="entry name" value="Sulfotransferase_dom"/>
</dbReference>
<dbReference type="STRING" id="1177755.A7A08_00501"/>
<evidence type="ECO:0000256" key="1">
    <source>
        <dbReference type="ARBA" id="ARBA00005771"/>
    </source>
</evidence>
<evidence type="ECO:0000259" key="4">
    <source>
        <dbReference type="Pfam" id="PF00685"/>
    </source>
</evidence>
<dbReference type="Gene3D" id="3.40.50.300">
    <property type="entry name" value="P-loop containing nucleotide triphosphate hydrolases"/>
    <property type="match status" value="1"/>
</dbReference>
<dbReference type="GO" id="GO:0008146">
    <property type="term" value="F:sulfotransferase activity"/>
    <property type="evidence" value="ECO:0007669"/>
    <property type="project" value="InterPro"/>
</dbReference>
<dbReference type="Pfam" id="PF00685">
    <property type="entry name" value="Sulfotransfer_1"/>
    <property type="match status" value="1"/>
</dbReference>
<reference evidence="5 6" key="1">
    <citation type="submission" date="2016-07" db="EMBL/GenBank/DDBJ databases">
        <title>Draft genome sequence of Methyloligella halotolerans C2T (VKM B-2706T=CCUG 61687T=DSM 25045T), a halotolerant polyhydroxybutyrate accumulating methylotroph.</title>
        <authorList>
            <person name="Vasilenko O.V."/>
            <person name="Doronina N.V."/>
            <person name="Poroshina M.N."/>
            <person name="Tarlachkov S.V."/>
            <person name="Trotsenko Y.A."/>
        </authorList>
    </citation>
    <scope>NUCLEOTIDE SEQUENCE [LARGE SCALE GENOMIC DNA]</scope>
    <source>
        <strain evidence="5 6">VKM B-2706</strain>
    </source>
</reference>
<feature type="domain" description="Sulfotransferase" evidence="4">
    <location>
        <begin position="3"/>
        <end position="175"/>
    </location>
</feature>
<dbReference type="EMBL" id="MASI01000001">
    <property type="protein sequence ID" value="ODA68669.1"/>
    <property type="molecule type" value="Genomic_DNA"/>
</dbReference>
<evidence type="ECO:0000256" key="2">
    <source>
        <dbReference type="ARBA" id="ARBA00022679"/>
    </source>
</evidence>
<dbReference type="InterPro" id="IPR027417">
    <property type="entry name" value="P-loop_NTPase"/>
</dbReference>
<name>A0A1E2S2W7_9HYPH</name>
<dbReference type="PANTHER" id="PTHR11783">
    <property type="entry name" value="SULFOTRANSFERASE SULT"/>
    <property type="match status" value="1"/>
</dbReference>
<keyword evidence="3" id="KW-0175">Coiled coil</keyword>
<evidence type="ECO:0000313" key="6">
    <source>
        <dbReference type="Proteomes" id="UP000095087"/>
    </source>
</evidence>
<evidence type="ECO:0000256" key="3">
    <source>
        <dbReference type="SAM" id="Coils"/>
    </source>
</evidence>
<evidence type="ECO:0000313" key="5">
    <source>
        <dbReference type="EMBL" id="ODA68669.1"/>
    </source>
</evidence>
<dbReference type="OrthoDB" id="9804504at2"/>
<comment type="caution">
    <text evidence="5">The sequence shown here is derived from an EMBL/GenBank/DDBJ whole genome shotgun (WGS) entry which is preliminary data.</text>
</comment>
<gene>
    <name evidence="5" type="ORF">A7A08_00501</name>
</gene>
<dbReference type="SUPFAM" id="SSF52540">
    <property type="entry name" value="P-loop containing nucleoside triphosphate hydrolases"/>
    <property type="match status" value="1"/>
</dbReference>
<proteinExistence type="inferred from homology"/>
<dbReference type="Proteomes" id="UP000095087">
    <property type="component" value="Unassembled WGS sequence"/>
</dbReference>
<protein>
    <submittedName>
        <fullName evidence="5">Sulfotransferase domain protein</fullName>
    </submittedName>
</protein>
<comment type="similarity">
    <text evidence="1">Belongs to the sulfotransferase 1 family.</text>
</comment>
<keyword evidence="2 5" id="KW-0808">Transferase</keyword>
<sequence length="307" mass="35000">MIIWLASYPRSGNTFFRSVLKHYFDLQSYSIHGDHRDIGANEGLGDLVGHMQGDKGTLDLDALRHDREIHVVKTHDLPCEYMQGSDEVIYVSRDGRDATTSYLKYLHRVAGLPATSLEDVIAGKVPFGFWGNHVHRWRQAVFDRIQFFRFEEITADPYSLADRLAESIGRGRSREPFPDFNSFKESAPNFFGSGKSGNFANQFSEEELALFELYSGPAMRLAGYSSSELDENEVAAYGAFCANVTDGNSAIGEAARLRAELQQARKRYNSAEQALQKERKLRHELSERHDRLRRYTGLELYRKVFPK</sequence>
<feature type="coiled-coil region" evidence="3">
    <location>
        <begin position="247"/>
        <end position="288"/>
    </location>
</feature>
<dbReference type="RefSeq" id="WP_069093920.1">
    <property type="nucleotide sequence ID" value="NZ_MASI01000001.1"/>
</dbReference>
<dbReference type="AlphaFoldDB" id="A0A1E2S2W7"/>
<accession>A0A1E2S2W7</accession>
<keyword evidence="6" id="KW-1185">Reference proteome</keyword>
<organism evidence="5 6">
    <name type="scientific">Methyloligella halotolerans</name>
    <dbReference type="NCBI Taxonomy" id="1177755"/>
    <lineage>
        <taxon>Bacteria</taxon>
        <taxon>Pseudomonadati</taxon>
        <taxon>Pseudomonadota</taxon>
        <taxon>Alphaproteobacteria</taxon>
        <taxon>Hyphomicrobiales</taxon>
        <taxon>Hyphomicrobiaceae</taxon>
        <taxon>Methyloligella</taxon>
    </lineage>
</organism>